<dbReference type="EMBL" id="JAOPHQ010001145">
    <property type="protein sequence ID" value="KAK0152015.1"/>
    <property type="molecule type" value="Genomic_DNA"/>
</dbReference>
<evidence type="ECO:0000313" key="3">
    <source>
        <dbReference type="Proteomes" id="UP001174136"/>
    </source>
</evidence>
<accession>A0AA47P8D7</accession>
<keyword evidence="3" id="KW-1185">Reference proteome</keyword>
<feature type="chain" id="PRO_5041231220" evidence="1">
    <location>
        <begin position="22"/>
        <end position="453"/>
    </location>
</feature>
<keyword evidence="1" id="KW-0732">Signal</keyword>
<sequence length="453" mass="50027">MTWVTALPLALMAMCSSPSSSTLLSPHELVTGRPMQGPYSPPSKGPPSDRFDEVMQEYLQALTQASLRDTTSRDSTILNYCHGIATVFELDICRLMNCGLYADSFYKAEKYLCIATGVSGYYRGLNSCKSWSQASWLTHPGYKEGYYPKGAPWTEVQKQLSMCKEQGVKGVKGNLILLTVKAGLIVPGIGQLPYKKEDSRGFALLLGTDVVGEDPLVFIYLQAQRCPPGMLAPSRSNKPPVIVPVPTPHVFRPDLEEPEAQGDTWEVETGGLYENMWVKWMNYTAQAQGKTNCIIYASGRPRLTTAPARITPLNSAEGFACLLGLFVESHIPGCPDSIKILLDVMYPQIPMRVIPPSFEVNLTPHYHCIRGNGKGRKVGSLPPGTCNTTREIISLANMTRARSDIWWFCGGASFKGGSSCEFLRNMRHSSTSNANIYFTRHRGCDGFKGVIRW</sequence>
<gene>
    <name evidence="2" type="ORF">N1851_006585</name>
</gene>
<comment type="caution">
    <text evidence="2">The sequence shown here is derived from an EMBL/GenBank/DDBJ whole genome shotgun (WGS) entry which is preliminary data.</text>
</comment>
<dbReference type="AlphaFoldDB" id="A0AA47P8D7"/>
<proteinExistence type="predicted"/>
<evidence type="ECO:0000313" key="2">
    <source>
        <dbReference type="EMBL" id="KAK0152015.1"/>
    </source>
</evidence>
<name>A0AA47P8D7_MERPO</name>
<dbReference type="Proteomes" id="UP001174136">
    <property type="component" value="Unassembled WGS sequence"/>
</dbReference>
<reference evidence="2" key="1">
    <citation type="journal article" date="2023" name="Front. Mar. Sci.">
        <title>A new Merluccius polli reference genome to investigate the effects of global change in West African waters.</title>
        <authorList>
            <person name="Mateo J.L."/>
            <person name="Blanco-Fernandez C."/>
            <person name="Garcia-Vazquez E."/>
            <person name="Machado-Schiaffino G."/>
        </authorList>
    </citation>
    <scope>NUCLEOTIDE SEQUENCE</scope>
    <source>
        <strain evidence="2">C29</strain>
        <tissue evidence="2">Fin</tissue>
    </source>
</reference>
<evidence type="ECO:0000256" key="1">
    <source>
        <dbReference type="SAM" id="SignalP"/>
    </source>
</evidence>
<protein>
    <submittedName>
        <fullName evidence="2">Uncharacterized protein</fullName>
    </submittedName>
</protein>
<organism evidence="2 3">
    <name type="scientific">Merluccius polli</name>
    <name type="common">Benguela hake</name>
    <name type="synonym">Merluccius cadenati</name>
    <dbReference type="NCBI Taxonomy" id="89951"/>
    <lineage>
        <taxon>Eukaryota</taxon>
        <taxon>Metazoa</taxon>
        <taxon>Chordata</taxon>
        <taxon>Craniata</taxon>
        <taxon>Vertebrata</taxon>
        <taxon>Euteleostomi</taxon>
        <taxon>Actinopterygii</taxon>
        <taxon>Neopterygii</taxon>
        <taxon>Teleostei</taxon>
        <taxon>Neoteleostei</taxon>
        <taxon>Acanthomorphata</taxon>
        <taxon>Zeiogadaria</taxon>
        <taxon>Gadariae</taxon>
        <taxon>Gadiformes</taxon>
        <taxon>Gadoidei</taxon>
        <taxon>Merlucciidae</taxon>
        <taxon>Merluccius</taxon>
    </lineage>
</organism>
<feature type="signal peptide" evidence="1">
    <location>
        <begin position="1"/>
        <end position="21"/>
    </location>
</feature>